<dbReference type="Proteomes" id="UP001149813">
    <property type="component" value="Unassembled WGS sequence"/>
</dbReference>
<dbReference type="InterPro" id="IPR016024">
    <property type="entry name" value="ARM-type_fold"/>
</dbReference>
<dbReference type="InterPro" id="IPR029315">
    <property type="entry name" value="FANCI_S2"/>
</dbReference>
<keyword evidence="8" id="KW-1185">Reference proteome</keyword>
<evidence type="ECO:0000259" key="4">
    <source>
        <dbReference type="Pfam" id="PF14678"/>
    </source>
</evidence>
<dbReference type="Pfam" id="PF14679">
    <property type="entry name" value="FANCI_HD1"/>
    <property type="match status" value="1"/>
</dbReference>
<feature type="region of interest" description="Disordered" evidence="1">
    <location>
        <begin position="327"/>
        <end position="353"/>
    </location>
</feature>
<reference evidence="7" key="1">
    <citation type="submission" date="2022-07" db="EMBL/GenBank/DDBJ databases">
        <title>Phylogenomic reconstructions and comparative analyses of Kickxellomycotina fungi.</title>
        <authorList>
            <person name="Reynolds N.K."/>
            <person name="Stajich J.E."/>
            <person name="Barry K."/>
            <person name="Grigoriev I.V."/>
            <person name="Crous P."/>
            <person name="Smith M.E."/>
        </authorList>
    </citation>
    <scope>NUCLEOTIDE SEQUENCE</scope>
    <source>
        <strain evidence="7">NBRC 32514</strain>
    </source>
</reference>
<feature type="compositionally biased region" description="Acidic residues" evidence="1">
    <location>
        <begin position="1577"/>
        <end position="1608"/>
    </location>
</feature>
<feature type="region of interest" description="Disordered" evidence="1">
    <location>
        <begin position="1548"/>
        <end position="1639"/>
    </location>
</feature>
<dbReference type="InterPro" id="IPR029310">
    <property type="entry name" value="FANCI_HD1"/>
</dbReference>
<feature type="domain" description="FANCI solenoid 2" evidence="3">
    <location>
        <begin position="579"/>
        <end position="732"/>
    </location>
</feature>
<evidence type="ECO:0000313" key="7">
    <source>
        <dbReference type="EMBL" id="KAJ1724126.1"/>
    </source>
</evidence>
<dbReference type="InterPro" id="IPR029314">
    <property type="entry name" value="FANCI_S4"/>
</dbReference>
<gene>
    <name evidence="7" type="ORF">LPJ53_001589</name>
</gene>
<dbReference type="EMBL" id="JANBOJ010000041">
    <property type="protein sequence ID" value="KAJ1724126.1"/>
    <property type="molecule type" value="Genomic_DNA"/>
</dbReference>
<feature type="compositionally biased region" description="Basic and acidic residues" evidence="1">
    <location>
        <begin position="1609"/>
        <end position="1620"/>
    </location>
</feature>
<evidence type="ECO:0000256" key="1">
    <source>
        <dbReference type="SAM" id="MobiDB-lite"/>
    </source>
</evidence>
<comment type="caution">
    <text evidence="7">The sequence shown here is derived from an EMBL/GenBank/DDBJ whole genome shotgun (WGS) entry which is preliminary data.</text>
</comment>
<feature type="domain" description="FANCI solenoid 4" evidence="4">
    <location>
        <begin position="1294"/>
        <end position="1553"/>
    </location>
</feature>
<organism evidence="7 8">
    <name type="scientific">Coemansia erecta</name>
    <dbReference type="NCBI Taxonomy" id="147472"/>
    <lineage>
        <taxon>Eukaryota</taxon>
        <taxon>Fungi</taxon>
        <taxon>Fungi incertae sedis</taxon>
        <taxon>Zoopagomycota</taxon>
        <taxon>Kickxellomycotina</taxon>
        <taxon>Kickxellomycetes</taxon>
        <taxon>Kickxellales</taxon>
        <taxon>Kickxellaceae</taxon>
        <taxon>Coemansia</taxon>
    </lineage>
</organism>
<dbReference type="SUPFAM" id="SSF48371">
    <property type="entry name" value="ARM repeat"/>
    <property type="match status" value="1"/>
</dbReference>
<dbReference type="Pfam" id="PF14676">
    <property type="entry name" value="FANCI_S2"/>
    <property type="match status" value="1"/>
</dbReference>
<dbReference type="PANTHER" id="PTHR21818">
    <property type="entry name" value="BC025462 PROTEIN"/>
    <property type="match status" value="1"/>
</dbReference>
<feature type="domain" description="FANCI helical" evidence="5">
    <location>
        <begin position="484"/>
        <end position="570"/>
    </location>
</feature>
<dbReference type="OrthoDB" id="195089at2759"/>
<evidence type="ECO:0000259" key="6">
    <source>
        <dbReference type="Pfam" id="PF14680"/>
    </source>
</evidence>
<proteinExistence type="predicted"/>
<dbReference type="Pfam" id="PF14680">
    <property type="entry name" value="FANCI_HD2"/>
    <property type="match status" value="1"/>
</dbReference>
<feature type="compositionally biased region" description="Polar residues" evidence="1">
    <location>
        <begin position="1491"/>
        <end position="1503"/>
    </location>
</feature>
<evidence type="ECO:0000259" key="5">
    <source>
        <dbReference type="Pfam" id="PF14679"/>
    </source>
</evidence>
<feature type="region of interest" description="Disordered" evidence="1">
    <location>
        <begin position="1464"/>
        <end position="1503"/>
    </location>
</feature>
<evidence type="ECO:0000313" key="8">
    <source>
        <dbReference type="Proteomes" id="UP001149813"/>
    </source>
</evidence>
<dbReference type="GO" id="GO:0070182">
    <property type="term" value="F:DNA polymerase binding"/>
    <property type="evidence" value="ECO:0007669"/>
    <property type="project" value="TreeGrafter"/>
</dbReference>
<dbReference type="Pfam" id="PF14675">
    <property type="entry name" value="FANCI_S1"/>
    <property type="match status" value="1"/>
</dbReference>
<evidence type="ECO:0000259" key="2">
    <source>
        <dbReference type="Pfam" id="PF14675"/>
    </source>
</evidence>
<evidence type="ECO:0000259" key="3">
    <source>
        <dbReference type="Pfam" id="PF14676"/>
    </source>
</evidence>
<feature type="domain" description="FANCI solenoid 1" evidence="2">
    <location>
        <begin position="356"/>
        <end position="480"/>
    </location>
</feature>
<dbReference type="GO" id="GO:0006281">
    <property type="term" value="P:DNA repair"/>
    <property type="evidence" value="ECO:0007669"/>
    <property type="project" value="InterPro"/>
</dbReference>
<feature type="region of interest" description="Disordered" evidence="1">
    <location>
        <begin position="1261"/>
        <end position="1281"/>
    </location>
</feature>
<dbReference type="InterPro" id="IPR026171">
    <property type="entry name" value="FANCI"/>
</dbReference>
<dbReference type="Pfam" id="PF14678">
    <property type="entry name" value="FANCI_S4"/>
    <property type="match status" value="1"/>
</dbReference>
<accession>A0A9W7XZR7</accession>
<dbReference type="InterPro" id="IPR029312">
    <property type="entry name" value="FANCI_HD2"/>
</dbReference>
<protein>
    <submittedName>
        <fullName evidence="7">Uncharacterized protein</fullName>
    </submittedName>
</protein>
<dbReference type="InterPro" id="IPR029308">
    <property type="entry name" value="FANCI_S1"/>
</dbReference>
<name>A0A9W7XZR7_9FUNG</name>
<sequence>MNIFASTYTSDSDSASSCSSITDVAPKRSEYKILNSKKRFNKFNEKYNTGIIIFHRLDHEQLANFVRNVRTCSSWGRKIGVVDASDRWCQDISPASCKDHPYVQWYSQGKRVSAPAEVRFQYAKLIGGILGFSKSTPVPSVVSQSHIEELLSHTLFVAPQPFVTELGQQKSFGELGQLLQSIDEGTLYSLVESDLDEDSFGGDTPGAGFSVATVYMFKGASSLVESGQTAAGEKILGTIASACISQICEETPKDDKESGKRWTAVCDHLLEVLPQLGARTIIDIAFRILAELKTSGSTPSVLHSFLPMLLDALGAVGTVEIVSGNSTNGGGMGVQDSDDQNSSDEAGGGNTSITRTGGELMAYWVNSACSYRWDPHASVAVCALLREIALAENMVARVGRRMLDQLKHVELTELPAMVYQLLLFARYGAKRDVLSGIFSFFDSIETAQAPNETDVEAYKKWRELGDIEGTIMLNFSYSVKQDFELGETLIAYVRERTDGTGGGALSTFSFACLLALARIHRFEDDVTKLLRTTIMKGIHDTMSLEATVWVQPHLPPPAHSAQQLLGAVVSRAAYGWDQVTQTLVQLSLNIIDSSVGLQRRNVYSAGACSEARRICANALRSAFSAHEFVRSEVLEQILSRVMFLADGHTHFIELLRDLVADDTDLVRPYASKLVDMFDSISALTPASVEQLLSAAAPLFLEDASLRASLTLVLRKILFAHSFDDRRTALSGLSVLANRLSAALDAFQQQSQNRPDSVNGRASRRIDELLSALLEIIGLLRRCLTQQPEVRAMSYDKIAQLLDTRHIRRNNVLLDALYEIFRIEFAKYYCSDRNFDSPINILMCVNPSTHKVAMPIANFLQCFAKLTLARSAFAQAGSGSLGSHDAWVDICERFSKVNIEDFELDPAGDYSLSDPAGLRNYNTALLVIGCLDTSLEYALLYGVRSLNSSSMTETRCALDNPALAIEIFNKFNRFADVLYNRCIKDDKKRVIGSITDLSTMSLPTLVQILRQILPEYNGRNIGNVDSRMALWSANNRLVWHLLDITLSRMQRRPLIGFSAGMSGTLPPIPDVSTVLEVAYIVYAGALVYYASASPGEEVELPLYLRPKGNRGRTVLQLCSDILGACISNLAARGIVDLLPATLMRPSPTLFTATVAPDGACADMAMLVRRLCNSVTVLLAQHSTQMKDVVSILTTTQLLTSRLVEIATGHTDDTQREQAVECLKLCAKWSVVLVEKELRGDIGFMKAVITLLTECQPFSQGISTRQRECSQPPPAVGRSSDGNEMAPINYMVVGASLAARILYRDGDETADEIEDQEPNLEIYSQRTIPKIVTAVTLWIRAELQQINWAVGQLKRCVQVELSEQDASEAEDLERSISVERRICLRLMALSHIMMRLLKTRWQKLTNDAVVRTFQDVHKTFGLLTRTKTASRDLPITESYIDVLSLICSKLNTHVYDMLIEKYGNNSSVNRADGTKDDETGNTKGKGKGKGEDSLTNGPKNKSQQIMKDSTLVSSLIFQIETTEKHVGNLGKKFSTSLAHHLKRSTARDFRIRESDIPAPPKFRHGRYSYEDNSAGETNGDAEDEEDEQAAEDVELDDDGSPETEIMDLIDLDPRMDEDKQNQDEDEDDESARQPSKRTRMF</sequence>
<dbReference type="PANTHER" id="PTHR21818:SF0">
    <property type="entry name" value="FANCONI ANEMIA GROUP I PROTEIN"/>
    <property type="match status" value="1"/>
</dbReference>
<feature type="domain" description="FANCI helical" evidence="6">
    <location>
        <begin position="762"/>
        <end position="939"/>
    </location>
</feature>